<dbReference type="InterPro" id="IPR001849">
    <property type="entry name" value="PH_domain"/>
</dbReference>
<dbReference type="InParanoid" id="A0A1Y1YC49"/>
<dbReference type="Gene3D" id="2.30.29.30">
    <property type="entry name" value="Pleckstrin-homology domain (PH domain)/Phosphotyrosine-binding domain (PTB)"/>
    <property type="match status" value="1"/>
</dbReference>
<evidence type="ECO:0000259" key="2">
    <source>
        <dbReference type="PROSITE" id="PS50108"/>
    </source>
</evidence>
<evidence type="ECO:0000313" key="4">
    <source>
        <dbReference type="Proteomes" id="UP000193498"/>
    </source>
</evidence>
<keyword evidence="4" id="KW-1185">Reference proteome</keyword>
<accession>A0A1Y1YC49</accession>
<gene>
    <name evidence="3" type="ORF">K493DRAFT_184572</name>
</gene>
<name>A0A1Y1YC49_9FUNG</name>
<dbReference type="InterPro" id="IPR036936">
    <property type="entry name" value="CRIB_dom_sf"/>
</dbReference>
<dbReference type="Proteomes" id="UP000193498">
    <property type="component" value="Unassembled WGS sequence"/>
</dbReference>
<dbReference type="AlphaFoldDB" id="A0A1Y1YC49"/>
<feature type="non-terminal residue" evidence="3">
    <location>
        <position position="1"/>
    </location>
</feature>
<evidence type="ECO:0000259" key="1">
    <source>
        <dbReference type="PROSITE" id="PS50003"/>
    </source>
</evidence>
<feature type="domain" description="PH" evidence="1">
    <location>
        <begin position="1"/>
        <end position="88"/>
    </location>
</feature>
<sequence length="114" mass="13285">SIRGTGMTSWLWSKRLVMIKNTCITIHKPQSEEKALETLFFEEIRDLERSDSRTYCIKVVTELKTLFLSFKSDEEMWSWMDVIYKRSPMKGVSSPTNFNHTAHISFDVSTGKIT</sequence>
<protein>
    <submittedName>
        <fullName evidence="3">Uncharacterized protein</fullName>
    </submittedName>
</protein>
<dbReference type="Pfam" id="PF00169">
    <property type="entry name" value="PH"/>
    <property type="match status" value="1"/>
</dbReference>
<dbReference type="InterPro" id="IPR011993">
    <property type="entry name" value="PH-like_dom_sf"/>
</dbReference>
<proteinExistence type="predicted"/>
<dbReference type="SUPFAM" id="SSF50729">
    <property type="entry name" value="PH domain-like"/>
    <property type="match status" value="1"/>
</dbReference>
<comment type="caution">
    <text evidence="3">The sequence shown here is derived from an EMBL/GenBank/DDBJ whole genome shotgun (WGS) entry which is preliminary data.</text>
</comment>
<evidence type="ECO:0000313" key="3">
    <source>
        <dbReference type="EMBL" id="ORX95568.1"/>
    </source>
</evidence>
<dbReference type="Pfam" id="PF00786">
    <property type="entry name" value="PBD"/>
    <property type="match status" value="1"/>
</dbReference>
<reference evidence="3 4" key="1">
    <citation type="submission" date="2016-07" db="EMBL/GenBank/DDBJ databases">
        <title>Pervasive Adenine N6-methylation of Active Genes in Fungi.</title>
        <authorList>
            <consortium name="DOE Joint Genome Institute"/>
            <person name="Mondo S.J."/>
            <person name="Dannebaum R.O."/>
            <person name="Kuo R.C."/>
            <person name="Labutti K."/>
            <person name="Haridas S."/>
            <person name="Kuo A."/>
            <person name="Salamov A."/>
            <person name="Ahrendt S.R."/>
            <person name="Lipzen A."/>
            <person name="Sullivan W."/>
            <person name="Andreopoulos W.B."/>
            <person name="Clum A."/>
            <person name="Lindquist E."/>
            <person name="Daum C."/>
            <person name="Ramamoorthy G.K."/>
            <person name="Gryganskyi A."/>
            <person name="Culley D."/>
            <person name="Magnuson J.K."/>
            <person name="James T.Y."/>
            <person name="O'Malley M.A."/>
            <person name="Stajich J.E."/>
            <person name="Spatafora J.W."/>
            <person name="Visel A."/>
            <person name="Grigoriev I.V."/>
        </authorList>
    </citation>
    <scope>NUCLEOTIDE SEQUENCE [LARGE SCALE GENOMIC DNA]</scope>
    <source>
        <strain evidence="3 4">CBS 931.73</strain>
    </source>
</reference>
<dbReference type="EMBL" id="MCFE01000172">
    <property type="protein sequence ID" value="ORX95568.1"/>
    <property type="molecule type" value="Genomic_DNA"/>
</dbReference>
<feature type="non-terminal residue" evidence="3">
    <location>
        <position position="114"/>
    </location>
</feature>
<dbReference type="Gene3D" id="3.90.810.10">
    <property type="entry name" value="CRIB domain"/>
    <property type="match status" value="1"/>
</dbReference>
<organism evidence="3 4">
    <name type="scientific">Basidiobolus meristosporus CBS 931.73</name>
    <dbReference type="NCBI Taxonomy" id="1314790"/>
    <lineage>
        <taxon>Eukaryota</taxon>
        <taxon>Fungi</taxon>
        <taxon>Fungi incertae sedis</taxon>
        <taxon>Zoopagomycota</taxon>
        <taxon>Entomophthoromycotina</taxon>
        <taxon>Basidiobolomycetes</taxon>
        <taxon>Basidiobolales</taxon>
        <taxon>Basidiobolaceae</taxon>
        <taxon>Basidiobolus</taxon>
    </lineage>
</organism>
<dbReference type="PROSITE" id="PS50108">
    <property type="entry name" value="CRIB"/>
    <property type="match status" value="1"/>
</dbReference>
<dbReference type="InterPro" id="IPR000095">
    <property type="entry name" value="CRIB_dom"/>
</dbReference>
<dbReference type="OrthoDB" id="248923at2759"/>
<feature type="domain" description="CRIB" evidence="2">
    <location>
        <begin position="92"/>
        <end position="105"/>
    </location>
</feature>
<dbReference type="PROSITE" id="PS50003">
    <property type="entry name" value="PH_DOMAIN"/>
    <property type="match status" value="1"/>
</dbReference>
<dbReference type="STRING" id="1314790.A0A1Y1YC49"/>